<dbReference type="GO" id="GO:0006397">
    <property type="term" value="P:mRNA processing"/>
    <property type="evidence" value="ECO:0007669"/>
    <property type="project" value="UniProtKB-KW"/>
</dbReference>
<dbReference type="SMART" id="SM00311">
    <property type="entry name" value="PWI"/>
    <property type="match status" value="1"/>
</dbReference>
<keyword evidence="5" id="KW-1185">Reference proteome</keyword>
<dbReference type="InterPro" id="IPR002483">
    <property type="entry name" value="PWI_dom"/>
</dbReference>
<dbReference type="PROSITE" id="PS51025">
    <property type="entry name" value="PWI"/>
    <property type="match status" value="1"/>
</dbReference>
<evidence type="ECO:0000313" key="4">
    <source>
        <dbReference type="EMBL" id="OJT13860.1"/>
    </source>
</evidence>
<dbReference type="GO" id="GO:0003723">
    <property type="term" value="F:RNA binding"/>
    <property type="evidence" value="ECO:0007669"/>
    <property type="project" value="TreeGrafter"/>
</dbReference>
<dbReference type="GO" id="GO:0048024">
    <property type="term" value="P:regulation of mRNA splicing, via spliceosome"/>
    <property type="evidence" value="ECO:0007669"/>
    <property type="project" value="TreeGrafter"/>
</dbReference>
<feature type="domain" description="PWI" evidence="3">
    <location>
        <begin position="28"/>
        <end position="129"/>
    </location>
</feature>
<dbReference type="PANTHER" id="PTHR23148:SF0">
    <property type="entry name" value="SERINE_ARGININE REPETITIVE MATRIX PROTEIN 1"/>
    <property type="match status" value="1"/>
</dbReference>
<dbReference type="OrthoDB" id="163257at2759"/>
<accession>A0A1M2W260</accession>
<dbReference type="PANTHER" id="PTHR23148">
    <property type="entry name" value="SERINE/ARGININE REGULATED NUCLEAR MATRIX PROTEIN"/>
    <property type="match status" value="1"/>
</dbReference>
<dbReference type="InterPro" id="IPR052225">
    <property type="entry name" value="Ser/Arg_repetitive_matrix"/>
</dbReference>
<organism evidence="4 5">
    <name type="scientific">Trametes pubescens</name>
    <name type="common">White-rot fungus</name>
    <dbReference type="NCBI Taxonomy" id="154538"/>
    <lineage>
        <taxon>Eukaryota</taxon>
        <taxon>Fungi</taxon>
        <taxon>Dikarya</taxon>
        <taxon>Basidiomycota</taxon>
        <taxon>Agaricomycotina</taxon>
        <taxon>Agaricomycetes</taxon>
        <taxon>Polyporales</taxon>
        <taxon>Polyporaceae</taxon>
        <taxon>Trametes</taxon>
    </lineage>
</organism>
<evidence type="ECO:0000256" key="1">
    <source>
        <dbReference type="ARBA" id="ARBA00022664"/>
    </source>
</evidence>
<dbReference type="GO" id="GO:0005681">
    <property type="term" value="C:spliceosomal complex"/>
    <property type="evidence" value="ECO:0007669"/>
    <property type="project" value="TreeGrafter"/>
</dbReference>
<dbReference type="AlphaFoldDB" id="A0A1M2W260"/>
<evidence type="ECO:0000313" key="5">
    <source>
        <dbReference type="Proteomes" id="UP000184267"/>
    </source>
</evidence>
<gene>
    <name evidence="4" type="ORF">TRAPUB_9580</name>
</gene>
<feature type="compositionally biased region" description="Basic and acidic residues" evidence="2">
    <location>
        <begin position="131"/>
        <end position="166"/>
    </location>
</feature>
<comment type="caution">
    <text evidence="4">The sequence shown here is derived from an EMBL/GenBank/DDBJ whole genome shotgun (WGS) entry which is preliminary data.</text>
</comment>
<reference evidence="4 5" key="1">
    <citation type="submission" date="2016-10" db="EMBL/GenBank/DDBJ databases">
        <title>Genome sequence of the basidiomycete white-rot fungus Trametes pubescens.</title>
        <authorList>
            <person name="Makela M.R."/>
            <person name="Granchi Z."/>
            <person name="Peng M."/>
            <person name="De Vries R.P."/>
            <person name="Grigoriev I."/>
            <person name="Riley R."/>
            <person name="Hilden K."/>
        </authorList>
    </citation>
    <scope>NUCLEOTIDE SEQUENCE [LARGE SCALE GENOMIC DNA]</scope>
    <source>
        <strain evidence="4 5">FBCC735</strain>
    </source>
</reference>
<evidence type="ECO:0000256" key="2">
    <source>
        <dbReference type="SAM" id="MobiDB-lite"/>
    </source>
</evidence>
<dbReference type="InterPro" id="IPR036483">
    <property type="entry name" value="PWI_dom_sf"/>
</dbReference>
<feature type="compositionally biased region" description="Polar residues" evidence="2">
    <location>
        <begin position="201"/>
        <end position="230"/>
    </location>
</feature>
<dbReference type="Proteomes" id="UP000184267">
    <property type="component" value="Unassembled WGS sequence"/>
</dbReference>
<dbReference type="OMA" id="HNEIDPG"/>
<dbReference type="STRING" id="154538.A0A1M2W260"/>
<dbReference type="Gene3D" id="1.20.1390.10">
    <property type="entry name" value="PWI domain"/>
    <property type="match status" value="1"/>
</dbReference>
<protein>
    <submittedName>
        <fullName evidence="4">PWI domain-containing protein</fullName>
    </submittedName>
</protein>
<evidence type="ECO:0000259" key="3">
    <source>
        <dbReference type="PROSITE" id="PS51025"/>
    </source>
</evidence>
<keyword evidence="1" id="KW-0507">mRNA processing</keyword>
<dbReference type="Pfam" id="PF01480">
    <property type="entry name" value="PWI"/>
    <property type="match status" value="1"/>
</dbReference>
<dbReference type="SUPFAM" id="SSF101233">
    <property type="entry name" value="PWI domain"/>
    <property type="match status" value="1"/>
</dbReference>
<sequence>MADAGFFKGTSADQDRRFSDKELKLLKTMKFPPEFEKKVDMRKVNLSVIRPWIVKKVIELVGFEDEVVVEYAMGLLEDDAAPTPDPRRMQINLTGFLTKSTPAFMSSLWQLLLEAQESPAGVPRTFVEEKKAEMRQAKAGDSRAIEERDRRARLDDIRNSERDARGGARGRGRGRGRGGRGFSDDRGGDRARDSGWGNRGGTSRATSAPLNFPITPTSFPASSEATVALP</sequence>
<feature type="region of interest" description="Disordered" evidence="2">
    <location>
        <begin position="131"/>
        <end position="230"/>
    </location>
</feature>
<proteinExistence type="predicted"/>
<dbReference type="EMBL" id="MNAD01000355">
    <property type="protein sequence ID" value="OJT13860.1"/>
    <property type="molecule type" value="Genomic_DNA"/>
</dbReference>
<feature type="compositionally biased region" description="Basic and acidic residues" evidence="2">
    <location>
        <begin position="182"/>
        <end position="193"/>
    </location>
</feature>
<feature type="compositionally biased region" description="Basic residues" evidence="2">
    <location>
        <begin position="168"/>
        <end position="178"/>
    </location>
</feature>
<name>A0A1M2W260_TRAPU</name>